<protein>
    <recommendedName>
        <fullName evidence="3">HEAT repeat domain-containing protein</fullName>
    </recommendedName>
</protein>
<dbReference type="AlphaFoldDB" id="W4LB31"/>
<reference evidence="1 2" key="1">
    <citation type="journal article" date="2014" name="Nature">
        <title>An environmental bacterial taxon with a large and distinct metabolic repertoire.</title>
        <authorList>
            <person name="Wilson M.C."/>
            <person name="Mori T."/>
            <person name="Ruckert C."/>
            <person name="Uria A.R."/>
            <person name="Helf M.J."/>
            <person name="Takada K."/>
            <person name="Gernert C."/>
            <person name="Steffens U.A."/>
            <person name="Heycke N."/>
            <person name="Schmitt S."/>
            <person name="Rinke C."/>
            <person name="Helfrich E.J."/>
            <person name="Brachmann A.O."/>
            <person name="Gurgui C."/>
            <person name="Wakimoto T."/>
            <person name="Kracht M."/>
            <person name="Crusemann M."/>
            <person name="Hentschel U."/>
            <person name="Abe I."/>
            <person name="Matsunaga S."/>
            <person name="Kalinowski J."/>
            <person name="Takeyama H."/>
            <person name="Piel J."/>
        </authorList>
    </citation>
    <scope>NUCLEOTIDE SEQUENCE [LARGE SCALE GENOMIC DNA]</scope>
    <source>
        <strain evidence="2">TSY1</strain>
    </source>
</reference>
<dbReference type="InterPro" id="IPR011989">
    <property type="entry name" value="ARM-like"/>
</dbReference>
<keyword evidence="2" id="KW-1185">Reference proteome</keyword>
<dbReference type="EMBL" id="AZHW01001053">
    <property type="protein sequence ID" value="ETW94531.1"/>
    <property type="molecule type" value="Genomic_DNA"/>
</dbReference>
<evidence type="ECO:0000313" key="1">
    <source>
        <dbReference type="EMBL" id="ETW94531.1"/>
    </source>
</evidence>
<dbReference type="Gene3D" id="1.25.10.10">
    <property type="entry name" value="Leucine-rich Repeat Variant"/>
    <property type="match status" value="1"/>
</dbReference>
<dbReference type="Proteomes" id="UP000019141">
    <property type="component" value="Unassembled WGS sequence"/>
</dbReference>
<name>W4LB31_ENTF1</name>
<proteinExistence type="predicted"/>
<comment type="caution">
    <text evidence="1">The sequence shown here is derived from an EMBL/GenBank/DDBJ whole genome shotgun (WGS) entry which is preliminary data.</text>
</comment>
<accession>W4LB31</accession>
<evidence type="ECO:0008006" key="3">
    <source>
        <dbReference type="Google" id="ProtNLM"/>
    </source>
</evidence>
<sequence length="190" mass="21070">MPPPEAVKQFNTAVHSQDLQTLLEVFRRIGKRDTKEAVLAIAYAGLSESVLASLSAEHMQHVLQTAQEVLTRMTDTRAWKATYKATYKHPDWRVRVMLLDVVRHRLPGEKRAEKAVIKAIGDGTDAVAIKAIEMAGELNLKRTVSKLMQMVIAKWGQHVGVSAAKATLALEKITGTTEPAGWHAWVNQNL</sequence>
<evidence type="ECO:0000313" key="2">
    <source>
        <dbReference type="Proteomes" id="UP000019141"/>
    </source>
</evidence>
<gene>
    <name evidence="1" type="ORF">ETSY1_34450</name>
</gene>
<organism evidence="1 2">
    <name type="scientific">Entotheonella factor</name>
    <dbReference type="NCBI Taxonomy" id="1429438"/>
    <lineage>
        <taxon>Bacteria</taxon>
        <taxon>Pseudomonadati</taxon>
        <taxon>Nitrospinota/Tectimicrobiota group</taxon>
        <taxon>Candidatus Tectimicrobiota</taxon>
        <taxon>Candidatus Entotheonellia</taxon>
        <taxon>Candidatus Entotheonellales</taxon>
        <taxon>Candidatus Entotheonellaceae</taxon>
        <taxon>Candidatus Entotheonella</taxon>
    </lineage>
</organism>
<dbReference type="HOGENOM" id="CLU_122740_0_0_7"/>